<reference evidence="5 6" key="1">
    <citation type="submission" date="2016-10" db="EMBL/GenBank/DDBJ databases">
        <authorList>
            <person name="de Groot N.N."/>
        </authorList>
    </citation>
    <scope>NUCLEOTIDE SEQUENCE [LARGE SCALE GENOMIC DNA]</scope>
    <source>
        <strain evidence="5 6">CGMCC 4.2022</strain>
    </source>
</reference>
<evidence type="ECO:0000256" key="2">
    <source>
        <dbReference type="ARBA" id="ARBA00023125"/>
    </source>
</evidence>
<evidence type="ECO:0000313" key="6">
    <source>
        <dbReference type="Proteomes" id="UP000199341"/>
    </source>
</evidence>
<dbReference type="PROSITE" id="PS01124">
    <property type="entry name" value="HTH_ARAC_FAMILY_2"/>
    <property type="match status" value="1"/>
</dbReference>
<dbReference type="RefSeq" id="WP_093783961.1">
    <property type="nucleotide sequence ID" value="NZ_FNIE01000004.1"/>
</dbReference>
<name>A0A1H0BFS6_9ACTN</name>
<dbReference type="PANTHER" id="PTHR46796">
    <property type="entry name" value="HTH-TYPE TRANSCRIPTIONAL ACTIVATOR RHAS-RELATED"/>
    <property type="match status" value="1"/>
</dbReference>
<dbReference type="Pfam" id="PF12852">
    <property type="entry name" value="Cupin_6"/>
    <property type="match status" value="1"/>
</dbReference>
<dbReference type="SMART" id="SM00342">
    <property type="entry name" value="HTH_ARAC"/>
    <property type="match status" value="1"/>
</dbReference>
<evidence type="ECO:0000259" key="4">
    <source>
        <dbReference type="PROSITE" id="PS01124"/>
    </source>
</evidence>
<evidence type="ECO:0000256" key="3">
    <source>
        <dbReference type="ARBA" id="ARBA00023163"/>
    </source>
</evidence>
<dbReference type="GO" id="GO:0003700">
    <property type="term" value="F:DNA-binding transcription factor activity"/>
    <property type="evidence" value="ECO:0007669"/>
    <property type="project" value="InterPro"/>
</dbReference>
<dbReference type="EMBL" id="FNIE01000004">
    <property type="protein sequence ID" value="SDN44470.1"/>
    <property type="molecule type" value="Genomic_DNA"/>
</dbReference>
<dbReference type="InterPro" id="IPR050204">
    <property type="entry name" value="AraC_XylS_family_regulators"/>
</dbReference>
<dbReference type="PANTHER" id="PTHR46796:SF13">
    <property type="entry name" value="HTH-TYPE TRANSCRIPTIONAL ACTIVATOR RHAS"/>
    <property type="match status" value="1"/>
</dbReference>
<protein>
    <submittedName>
        <fullName evidence="5">AraC-type DNA-binding protein</fullName>
    </submittedName>
</protein>
<evidence type="ECO:0000313" key="5">
    <source>
        <dbReference type="EMBL" id="SDN44470.1"/>
    </source>
</evidence>
<dbReference type="SUPFAM" id="SSF46689">
    <property type="entry name" value="Homeodomain-like"/>
    <property type="match status" value="2"/>
</dbReference>
<dbReference type="Gene3D" id="1.10.10.60">
    <property type="entry name" value="Homeodomain-like"/>
    <property type="match status" value="2"/>
</dbReference>
<dbReference type="OrthoDB" id="241790at2"/>
<dbReference type="PROSITE" id="PS00041">
    <property type="entry name" value="HTH_ARAC_FAMILY_1"/>
    <property type="match status" value="1"/>
</dbReference>
<dbReference type="InterPro" id="IPR018060">
    <property type="entry name" value="HTH_AraC"/>
</dbReference>
<proteinExistence type="predicted"/>
<dbReference type="InterPro" id="IPR032783">
    <property type="entry name" value="AraC_lig"/>
</dbReference>
<evidence type="ECO:0000256" key="1">
    <source>
        <dbReference type="ARBA" id="ARBA00023015"/>
    </source>
</evidence>
<dbReference type="AlphaFoldDB" id="A0A1H0BFS6"/>
<sequence length="309" mass="32969">MDVLSDQLARARARGAVFSTLRRTAPWGLEFSGRRPLTAHILFDGPGWLSPARAEPFPLAAGDLVLATAGDPYRLVSEVGAPAETIGDARRRGSDDSQGPAVRVLCGSYVVEGSVGRSLLTALPQFTRIPSAAQHPLHRDAIALLAAEAGGSGAGQQVLLDRLLDLNLVYALRARWQQDEGRAPGWYRALAHPGLARVIEAVHRRPADRWTLEAMAQTAAMSRAAFAAAFKTVVGRSPGAYLTDLRMGLAEDALLRTDATVSTVATSVGYTNEFAFATAFRRAHGLAPGRWRAEQRTAAAGDRAQDPTA</sequence>
<dbReference type="GO" id="GO:0043565">
    <property type="term" value="F:sequence-specific DNA binding"/>
    <property type="evidence" value="ECO:0007669"/>
    <property type="project" value="InterPro"/>
</dbReference>
<accession>A0A1H0BFS6</accession>
<dbReference type="Proteomes" id="UP000199341">
    <property type="component" value="Unassembled WGS sequence"/>
</dbReference>
<keyword evidence="3" id="KW-0804">Transcription</keyword>
<dbReference type="STRING" id="310781.SAMN05216259_104170"/>
<keyword evidence="2 5" id="KW-0238">DNA-binding</keyword>
<organism evidence="5 6">
    <name type="scientific">Actinacidiphila guanduensis</name>
    <dbReference type="NCBI Taxonomy" id="310781"/>
    <lineage>
        <taxon>Bacteria</taxon>
        <taxon>Bacillati</taxon>
        <taxon>Actinomycetota</taxon>
        <taxon>Actinomycetes</taxon>
        <taxon>Kitasatosporales</taxon>
        <taxon>Streptomycetaceae</taxon>
        <taxon>Actinacidiphila</taxon>
    </lineage>
</organism>
<keyword evidence="1" id="KW-0805">Transcription regulation</keyword>
<dbReference type="InterPro" id="IPR018062">
    <property type="entry name" value="HTH_AraC-typ_CS"/>
</dbReference>
<dbReference type="InterPro" id="IPR009057">
    <property type="entry name" value="Homeodomain-like_sf"/>
</dbReference>
<gene>
    <name evidence="5" type="ORF">SAMN05216259_104170</name>
</gene>
<feature type="domain" description="HTH araC/xylS-type" evidence="4">
    <location>
        <begin position="196"/>
        <end position="294"/>
    </location>
</feature>
<keyword evidence="6" id="KW-1185">Reference proteome</keyword>
<dbReference type="Pfam" id="PF12833">
    <property type="entry name" value="HTH_18"/>
    <property type="match status" value="1"/>
</dbReference>